<gene>
    <name evidence="3" type="ORF">CJN711_LOCUS23855</name>
</gene>
<evidence type="ECO:0000259" key="2">
    <source>
        <dbReference type="PROSITE" id="PS51838"/>
    </source>
</evidence>
<dbReference type="InterPro" id="IPR037517">
    <property type="entry name" value="HDAG_dom"/>
</dbReference>
<dbReference type="GO" id="GO:0032021">
    <property type="term" value="C:NELF complex"/>
    <property type="evidence" value="ECO:0007669"/>
    <property type="project" value="TreeGrafter"/>
</dbReference>
<dbReference type="InterPro" id="IPR056557">
    <property type="entry name" value="NELF-A_N"/>
</dbReference>
<dbReference type="AlphaFoldDB" id="A0A815NFE3"/>
<comment type="caution">
    <text evidence="3">The sequence shown here is derived from an EMBL/GenBank/DDBJ whole genome shotgun (WGS) entry which is preliminary data.</text>
</comment>
<dbReference type="Pfam" id="PF23553">
    <property type="entry name" value="NELF-A_N"/>
    <property type="match status" value="1"/>
</dbReference>
<proteinExistence type="predicted"/>
<evidence type="ECO:0000313" key="4">
    <source>
        <dbReference type="Proteomes" id="UP000663855"/>
    </source>
</evidence>
<dbReference type="EMBL" id="CAJNOV010011106">
    <property type="protein sequence ID" value="CAF1436776.1"/>
    <property type="molecule type" value="Genomic_DNA"/>
</dbReference>
<reference evidence="3" key="1">
    <citation type="submission" date="2021-02" db="EMBL/GenBank/DDBJ databases">
        <authorList>
            <person name="Nowell W R."/>
        </authorList>
    </citation>
    <scope>NUCLEOTIDE SEQUENCE</scope>
</reference>
<dbReference type="InterPro" id="IPR052828">
    <property type="entry name" value="NELF-A_domain"/>
</dbReference>
<feature type="compositionally biased region" description="Polar residues" evidence="1">
    <location>
        <begin position="335"/>
        <end position="359"/>
    </location>
</feature>
<name>A0A815NFE3_9BILA</name>
<dbReference type="PANTHER" id="PTHR13328">
    <property type="entry name" value="NEGATIVE ELONGATION FACTOR A NELF-A"/>
    <property type="match status" value="1"/>
</dbReference>
<evidence type="ECO:0000313" key="3">
    <source>
        <dbReference type="EMBL" id="CAF1436776.1"/>
    </source>
</evidence>
<dbReference type="Proteomes" id="UP000663855">
    <property type="component" value="Unassembled WGS sequence"/>
</dbReference>
<organism evidence="3 4">
    <name type="scientific">Rotaria magnacalcarata</name>
    <dbReference type="NCBI Taxonomy" id="392030"/>
    <lineage>
        <taxon>Eukaryota</taxon>
        <taxon>Metazoa</taxon>
        <taxon>Spiralia</taxon>
        <taxon>Gnathifera</taxon>
        <taxon>Rotifera</taxon>
        <taxon>Eurotatoria</taxon>
        <taxon>Bdelloidea</taxon>
        <taxon>Philodinida</taxon>
        <taxon>Philodinidae</taxon>
        <taxon>Rotaria</taxon>
    </lineage>
</organism>
<dbReference type="PROSITE" id="PS51838">
    <property type="entry name" value="HDAG"/>
    <property type="match status" value="1"/>
</dbReference>
<protein>
    <recommendedName>
        <fullName evidence="2">HDAg domain-containing protein</fullName>
    </recommendedName>
</protein>
<feature type="domain" description="HDAg" evidence="2">
    <location>
        <begin position="100"/>
        <end position="266"/>
    </location>
</feature>
<dbReference type="GO" id="GO:0034244">
    <property type="term" value="P:negative regulation of transcription elongation by RNA polymerase II"/>
    <property type="evidence" value="ECO:0007669"/>
    <property type="project" value="TreeGrafter"/>
</dbReference>
<feature type="region of interest" description="Disordered" evidence="1">
    <location>
        <begin position="272"/>
        <end position="359"/>
    </location>
</feature>
<sequence>MASSSLTTTNASSKDEDVAFWLHNKLGSHVDLWSSFSISSTLTQEHLLSIKSILWSLDTIVKVKLLLSFIHIPKRNINEWESLVKDIIELSRKDNVGDQWVAVISEIMKTFPDKSLFNLDLTDQECEGFTDGIQELRKTVKKNNDTTHLPLESCYLGKSALKMLTGDIPNPSKCFSLIRKAKSARIRQELLEKSAQTSKTKKVSDYAAIPGSRRSVDEYSSIYSSSSATSKPSNIGFLKSNTISSTSGIIGTSRLHNRREGNVKLLSLEEEQALSDKKRKKPNEEEQALSDKKRKKPNDDDEDANDKKSGRNKKANKQQQNPDHADGTIDDLLTVPSTSSTNTDSQELSTPTNFDQSSAFIPQATYAPFSMNDMPATPNPLMNNAANDLLYGLHQSRIDRNYSTNFNDINKSSEHDRLLNTSPIRTDLKLTNEQIEFARDLFRSSTCLTRADKSRILAFIAGVRDRSLDNNKSGNPIITIKLTEKDEMILDQSTNQPQQYFAETFFQMNTSTGEWKRIKKLRPLNQIN</sequence>
<accession>A0A815NFE3</accession>
<evidence type="ECO:0000256" key="1">
    <source>
        <dbReference type="SAM" id="MobiDB-lite"/>
    </source>
</evidence>
<dbReference type="PANTHER" id="PTHR13328:SF4">
    <property type="entry name" value="NEGATIVE ELONGATION FACTOR A"/>
    <property type="match status" value="1"/>
</dbReference>